<sequence length="227" mass="25496">MRSRTILSKNWFMELRMRYFVVLLVLALLSGCVTTNQKPVDISDVDLNDPYTVGVWFAFSNLCEKHHGIASENDAGLALLNKYSFDGRFMQGLMVYDDVSSDDAIKSSRQCYKAKAAVEAAAAAFTHQYVLDLAWDSLLEGRKVHSVLVEEYSRAKIVKQTTLVAGKTCSMILRYGRQDGTDDWEIKCTDRTSAIGFLDVEGEKFHGTGWDNNKNKIDFIIQKAPAS</sequence>
<evidence type="ECO:0000313" key="1">
    <source>
        <dbReference type="EMBL" id="USG61467.1"/>
    </source>
</evidence>
<proteinExistence type="predicted"/>
<organism evidence="1 2">
    <name type="scientific">Sneathiella marina</name>
    <dbReference type="NCBI Taxonomy" id="2950108"/>
    <lineage>
        <taxon>Bacteria</taxon>
        <taxon>Pseudomonadati</taxon>
        <taxon>Pseudomonadota</taxon>
        <taxon>Alphaproteobacteria</taxon>
        <taxon>Sneathiellales</taxon>
        <taxon>Sneathiellaceae</taxon>
        <taxon>Sneathiella</taxon>
    </lineage>
</organism>
<reference evidence="1" key="1">
    <citation type="submission" date="2022-06" db="EMBL/GenBank/DDBJ databases">
        <title>Sneathiella actinostolidae sp. nov., isolated from a sea anemonein the Western Pacific Ocean.</title>
        <authorList>
            <person name="Wei M.J."/>
        </authorList>
    </citation>
    <scope>NUCLEOTIDE SEQUENCE</scope>
    <source>
        <strain evidence="1">PHK-P5</strain>
    </source>
</reference>
<name>A0ABY4W2P8_9PROT</name>
<dbReference type="RefSeq" id="WP_251934516.1">
    <property type="nucleotide sequence ID" value="NZ_CP098747.1"/>
</dbReference>
<dbReference type="PROSITE" id="PS51257">
    <property type="entry name" value="PROKAR_LIPOPROTEIN"/>
    <property type="match status" value="1"/>
</dbReference>
<protein>
    <recommendedName>
        <fullName evidence="3">Lipoprotein</fullName>
    </recommendedName>
</protein>
<gene>
    <name evidence="1" type="ORF">NBZ79_00565</name>
</gene>
<dbReference type="Proteomes" id="UP001056291">
    <property type="component" value="Chromosome"/>
</dbReference>
<accession>A0ABY4W2P8</accession>
<keyword evidence="2" id="KW-1185">Reference proteome</keyword>
<evidence type="ECO:0008006" key="3">
    <source>
        <dbReference type="Google" id="ProtNLM"/>
    </source>
</evidence>
<evidence type="ECO:0000313" key="2">
    <source>
        <dbReference type="Proteomes" id="UP001056291"/>
    </source>
</evidence>
<dbReference type="EMBL" id="CP098747">
    <property type="protein sequence ID" value="USG61467.1"/>
    <property type="molecule type" value="Genomic_DNA"/>
</dbReference>